<gene>
    <name evidence="2" type="ORF">RRG08_061129</name>
</gene>
<organism evidence="2 3">
    <name type="scientific">Elysia crispata</name>
    <name type="common">lettuce slug</name>
    <dbReference type="NCBI Taxonomy" id="231223"/>
    <lineage>
        <taxon>Eukaryota</taxon>
        <taxon>Metazoa</taxon>
        <taxon>Spiralia</taxon>
        <taxon>Lophotrochozoa</taxon>
        <taxon>Mollusca</taxon>
        <taxon>Gastropoda</taxon>
        <taxon>Heterobranchia</taxon>
        <taxon>Euthyneura</taxon>
        <taxon>Panpulmonata</taxon>
        <taxon>Sacoglossa</taxon>
        <taxon>Placobranchoidea</taxon>
        <taxon>Plakobranchidae</taxon>
        <taxon>Elysia</taxon>
    </lineage>
</organism>
<keyword evidence="3" id="KW-1185">Reference proteome</keyword>
<dbReference type="AlphaFoldDB" id="A0AAE1CEJ1"/>
<name>A0AAE1CEJ1_9GAST</name>
<evidence type="ECO:0000313" key="2">
    <source>
        <dbReference type="EMBL" id="KAK3690687.1"/>
    </source>
</evidence>
<accession>A0AAE1CEJ1</accession>
<sequence>MIHAVTHVLFLVQQWRVMFSIQALVVCEGPQETRESHISKYYTPRGLDTQYWIIRCQLAWTSHDCLMWAELQMPWVEMEHRFKYLPAVFRRSDGFKLDLWNGAVE</sequence>
<reference evidence="2" key="1">
    <citation type="journal article" date="2023" name="G3 (Bethesda)">
        <title>A reference genome for the long-term kleptoplast-retaining sea slug Elysia crispata morphotype clarki.</title>
        <authorList>
            <person name="Eastman K.E."/>
            <person name="Pendleton A.L."/>
            <person name="Shaikh M.A."/>
            <person name="Suttiyut T."/>
            <person name="Ogas R."/>
            <person name="Tomko P."/>
            <person name="Gavelis G."/>
            <person name="Widhalm J.R."/>
            <person name="Wisecaver J.H."/>
        </authorList>
    </citation>
    <scope>NUCLEOTIDE SEQUENCE</scope>
    <source>
        <strain evidence="2">ECLA1</strain>
    </source>
</reference>
<feature type="chain" id="PRO_5042155966" description="Secreted protein" evidence="1">
    <location>
        <begin position="21"/>
        <end position="105"/>
    </location>
</feature>
<evidence type="ECO:0000256" key="1">
    <source>
        <dbReference type="SAM" id="SignalP"/>
    </source>
</evidence>
<comment type="caution">
    <text evidence="2">The sequence shown here is derived from an EMBL/GenBank/DDBJ whole genome shotgun (WGS) entry which is preliminary data.</text>
</comment>
<keyword evidence="1" id="KW-0732">Signal</keyword>
<protein>
    <recommendedName>
        <fullName evidence="4">Secreted protein</fullName>
    </recommendedName>
</protein>
<evidence type="ECO:0008006" key="4">
    <source>
        <dbReference type="Google" id="ProtNLM"/>
    </source>
</evidence>
<proteinExistence type="predicted"/>
<dbReference type="Proteomes" id="UP001283361">
    <property type="component" value="Unassembled WGS sequence"/>
</dbReference>
<evidence type="ECO:0000313" key="3">
    <source>
        <dbReference type="Proteomes" id="UP001283361"/>
    </source>
</evidence>
<dbReference type="EMBL" id="JAWDGP010008107">
    <property type="protein sequence ID" value="KAK3690687.1"/>
    <property type="molecule type" value="Genomic_DNA"/>
</dbReference>
<feature type="signal peptide" evidence="1">
    <location>
        <begin position="1"/>
        <end position="20"/>
    </location>
</feature>